<evidence type="ECO:0000256" key="1">
    <source>
        <dbReference type="SAM" id="MobiDB-lite"/>
    </source>
</evidence>
<dbReference type="Proteomes" id="UP001652628">
    <property type="component" value="Chromosome X"/>
</dbReference>
<evidence type="ECO:0000313" key="3">
    <source>
        <dbReference type="RefSeq" id="XP_016923917.2"/>
    </source>
</evidence>
<organism evidence="2 3">
    <name type="scientific">Drosophila suzukii</name>
    <name type="common">Spotted-wing drosophila fruit fly</name>
    <dbReference type="NCBI Taxonomy" id="28584"/>
    <lineage>
        <taxon>Eukaryota</taxon>
        <taxon>Metazoa</taxon>
        <taxon>Ecdysozoa</taxon>
        <taxon>Arthropoda</taxon>
        <taxon>Hexapoda</taxon>
        <taxon>Insecta</taxon>
        <taxon>Pterygota</taxon>
        <taxon>Neoptera</taxon>
        <taxon>Endopterygota</taxon>
        <taxon>Diptera</taxon>
        <taxon>Brachycera</taxon>
        <taxon>Muscomorpha</taxon>
        <taxon>Ephydroidea</taxon>
        <taxon>Drosophilidae</taxon>
        <taxon>Drosophila</taxon>
        <taxon>Sophophora</taxon>
    </lineage>
</organism>
<feature type="compositionally biased region" description="Gly residues" evidence="1">
    <location>
        <begin position="37"/>
        <end position="65"/>
    </location>
</feature>
<dbReference type="RefSeq" id="XP_016923917.2">
    <property type="nucleotide sequence ID" value="XM_017068428.4"/>
</dbReference>
<keyword evidence="2" id="KW-1185">Reference proteome</keyword>
<proteinExistence type="predicted"/>
<feature type="compositionally biased region" description="Gly residues" evidence="1">
    <location>
        <begin position="19"/>
        <end position="29"/>
    </location>
</feature>
<name>A0AB39YXS4_DROSZ</name>
<dbReference type="GeneID" id="108005236"/>
<feature type="region of interest" description="Disordered" evidence="1">
    <location>
        <begin position="1"/>
        <end position="65"/>
    </location>
</feature>
<reference evidence="3" key="1">
    <citation type="submission" date="2025-08" db="UniProtKB">
        <authorList>
            <consortium name="RefSeq"/>
        </authorList>
    </citation>
    <scope>IDENTIFICATION</scope>
</reference>
<protein>
    <submittedName>
        <fullName evidence="3">Uncharacterized protein</fullName>
    </submittedName>
</protein>
<evidence type="ECO:0000313" key="2">
    <source>
        <dbReference type="Proteomes" id="UP001652628"/>
    </source>
</evidence>
<accession>A0AB39YXS4</accession>
<gene>
    <name evidence="3" type="primary">LOC108005236</name>
</gene>
<feature type="compositionally biased region" description="Low complexity" evidence="1">
    <location>
        <begin position="9"/>
        <end position="18"/>
    </location>
</feature>
<sequence length="133" mass="12787">MVINLNPATSSSANASGSSVGGGSGGGGSVNSQSGSIIGGNGTGSGNGSGNGSGSGNSTGNGSGGAATSNVMGIFSHAVFEGIVHLHVVCAGDSNAKWITLEEAMAYCPTGVVAYTKLQLAEIYGVPMEVLFE</sequence>
<dbReference type="AlphaFoldDB" id="A0AB39YXS4"/>